<evidence type="ECO:0000256" key="2">
    <source>
        <dbReference type="ARBA" id="ARBA00022741"/>
    </source>
</evidence>
<dbReference type="GO" id="GO:0005524">
    <property type="term" value="F:ATP binding"/>
    <property type="evidence" value="ECO:0007669"/>
    <property type="project" value="UniProtKB-KW"/>
</dbReference>
<dbReference type="GO" id="GO:0042352">
    <property type="term" value="P:GDP-L-fucose salvage"/>
    <property type="evidence" value="ECO:0007669"/>
    <property type="project" value="TreeGrafter"/>
</dbReference>
<evidence type="ECO:0000259" key="5">
    <source>
        <dbReference type="Pfam" id="PF00288"/>
    </source>
</evidence>
<dbReference type="InterPro" id="IPR006204">
    <property type="entry name" value="GHMP_kinase_N_dom"/>
</dbReference>
<evidence type="ECO:0000256" key="4">
    <source>
        <dbReference type="ARBA" id="ARBA00022840"/>
    </source>
</evidence>
<evidence type="ECO:0000313" key="6">
    <source>
        <dbReference type="EMBL" id="SVB66001.1"/>
    </source>
</evidence>
<name>A0A382FVL7_9ZZZZ</name>
<proteinExistence type="predicted"/>
<dbReference type="InterPro" id="IPR001174">
    <property type="entry name" value="HddA/FKP"/>
</dbReference>
<dbReference type="GO" id="GO:0050201">
    <property type="term" value="F:fucokinase activity"/>
    <property type="evidence" value="ECO:0007669"/>
    <property type="project" value="TreeGrafter"/>
</dbReference>
<evidence type="ECO:0000256" key="1">
    <source>
        <dbReference type="ARBA" id="ARBA00022679"/>
    </source>
</evidence>
<keyword evidence="1" id="KW-0808">Transferase</keyword>
<keyword evidence="4" id="KW-0067">ATP-binding</keyword>
<dbReference type="PRINTS" id="PR00960">
    <property type="entry name" value="LMBPPROTEIN"/>
</dbReference>
<dbReference type="Gene3D" id="3.30.230.120">
    <property type="match status" value="1"/>
</dbReference>
<feature type="non-terminal residue" evidence="6">
    <location>
        <position position="264"/>
    </location>
</feature>
<dbReference type="EMBL" id="UINC01051623">
    <property type="protein sequence ID" value="SVB66001.1"/>
    <property type="molecule type" value="Genomic_DNA"/>
</dbReference>
<dbReference type="InterPro" id="IPR052203">
    <property type="entry name" value="GHMP_Kinase-Related"/>
</dbReference>
<keyword evidence="3" id="KW-0418">Kinase</keyword>
<keyword evidence="2" id="KW-0547">Nucleotide-binding</keyword>
<dbReference type="InterPro" id="IPR020568">
    <property type="entry name" value="Ribosomal_Su5_D2-typ_SF"/>
</dbReference>
<accession>A0A382FVL7</accession>
<dbReference type="PANTHER" id="PTHR32463">
    <property type="entry name" value="L-FUCOSE KINASE"/>
    <property type="match status" value="1"/>
</dbReference>
<reference evidence="6" key="1">
    <citation type="submission" date="2018-05" db="EMBL/GenBank/DDBJ databases">
        <authorList>
            <person name="Lanie J.A."/>
            <person name="Ng W.-L."/>
            <person name="Kazmierczak K.M."/>
            <person name="Andrzejewski T.M."/>
            <person name="Davidsen T.M."/>
            <person name="Wayne K.J."/>
            <person name="Tettelin H."/>
            <person name="Glass J.I."/>
            <person name="Rusch D."/>
            <person name="Podicherti R."/>
            <person name="Tsui H.-C.T."/>
            <person name="Winkler M.E."/>
        </authorList>
    </citation>
    <scope>NUCLEOTIDE SEQUENCE</scope>
</reference>
<feature type="domain" description="GHMP kinase N-terminal" evidence="5">
    <location>
        <begin position="74"/>
        <end position="157"/>
    </location>
</feature>
<dbReference type="AlphaFoldDB" id="A0A382FVL7"/>
<evidence type="ECO:0000256" key="3">
    <source>
        <dbReference type="ARBA" id="ARBA00022777"/>
    </source>
</evidence>
<dbReference type="InterPro" id="IPR036554">
    <property type="entry name" value="GHMP_kinase_C_sf"/>
</dbReference>
<protein>
    <recommendedName>
        <fullName evidence="5">GHMP kinase N-terminal domain-containing protein</fullName>
    </recommendedName>
</protein>
<dbReference type="SUPFAM" id="SSF54211">
    <property type="entry name" value="Ribosomal protein S5 domain 2-like"/>
    <property type="match status" value="1"/>
</dbReference>
<dbReference type="SUPFAM" id="SSF55060">
    <property type="entry name" value="GHMP Kinase, C-terminal domain"/>
    <property type="match status" value="1"/>
</dbReference>
<dbReference type="Pfam" id="PF00288">
    <property type="entry name" value="GHMP_kinases_N"/>
    <property type="match status" value="1"/>
</dbReference>
<gene>
    <name evidence="6" type="ORF">METZ01_LOCUS218855</name>
</gene>
<sequence length="264" mass="29472">MVISRTPFRVSFFGGGTDYPSWYQEHGGAVLATTIDKYCYLTCRYLPPFFPHRFRIVWSKIEICQSIDEILHPAVREALRYFGIDSGLSIHHEGDLPARSGIGSSSAFTVGIMHALYALQGQMVSKLKLARESIYIEQEILKETVGSQDQTSASCGGLNHITFSQNGEITVQTLTIKNERAQDLNDHLMLFYTGIERTAADIAQSYVPEIQSKSRQLNLISEMVGEGIAILNSNESLINFGKLLDDAWKVKRSMSVQVTNTVIN</sequence>
<dbReference type="PANTHER" id="PTHR32463:SF0">
    <property type="entry name" value="L-FUCOSE KINASE"/>
    <property type="match status" value="1"/>
</dbReference>
<organism evidence="6">
    <name type="scientific">marine metagenome</name>
    <dbReference type="NCBI Taxonomy" id="408172"/>
    <lineage>
        <taxon>unclassified sequences</taxon>
        <taxon>metagenomes</taxon>
        <taxon>ecological metagenomes</taxon>
    </lineage>
</organism>